<protein>
    <submittedName>
        <fullName evidence="1">Uncharacterized protein</fullName>
    </submittedName>
</protein>
<evidence type="ECO:0000313" key="1">
    <source>
        <dbReference type="EMBL" id="KAJ2789011.1"/>
    </source>
</evidence>
<keyword evidence="2" id="KW-1185">Reference proteome</keyword>
<comment type="caution">
    <text evidence="1">The sequence shown here is derived from an EMBL/GenBank/DDBJ whole genome shotgun (WGS) entry which is preliminary data.</text>
</comment>
<organism evidence="1 2">
    <name type="scientific">Coemansia linderi</name>
    <dbReference type="NCBI Taxonomy" id="2663919"/>
    <lineage>
        <taxon>Eukaryota</taxon>
        <taxon>Fungi</taxon>
        <taxon>Fungi incertae sedis</taxon>
        <taxon>Zoopagomycota</taxon>
        <taxon>Kickxellomycotina</taxon>
        <taxon>Kickxellomycetes</taxon>
        <taxon>Kickxellales</taxon>
        <taxon>Kickxellaceae</taxon>
        <taxon>Coemansia</taxon>
    </lineage>
</organism>
<accession>A0ACC1KFG3</accession>
<sequence>MAAYALFPELAAGGDGREAGNYELFLEIASILGQARNNTVSQELVDKRLGKYRYCSRDGGPVAVGEEGLEIALVSADRCPVCLEDFAEDDVLRVLECHHGLHLVCGDAWFTKGSEAVHE</sequence>
<reference evidence="1" key="1">
    <citation type="submission" date="2022-07" db="EMBL/GenBank/DDBJ databases">
        <title>Phylogenomic reconstructions and comparative analyses of Kickxellomycotina fungi.</title>
        <authorList>
            <person name="Reynolds N.K."/>
            <person name="Stajich J.E."/>
            <person name="Barry K."/>
            <person name="Grigoriev I.V."/>
            <person name="Crous P."/>
            <person name="Smith M.E."/>
        </authorList>
    </citation>
    <scope>NUCLEOTIDE SEQUENCE</scope>
    <source>
        <strain evidence="1">BCRC 34191</strain>
    </source>
</reference>
<dbReference type="Proteomes" id="UP001140066">
    <property type="component" value="Unassembled WGS sequence"/>
</dbReference>
<gene>
    <name evidence="1" type="ORF">GGI18_002641</name>
</gene>
<name>A0ACC1KFG3_9FUNG</name>
<dbReference type="EMBL" id="JANBUK010000695">
    <property type="protein sequence ID" value="KAJ2789011.1"/>
    <property type="molecule type" value="Genomic_DNA"/>
</dbReference>
<evidence type="ECO:0000313" key="2">
    <source>
        <dbReference type="Proteomes" id="UP001140066"/>
    </source>
</evidence>
<proteinExistence type="predicted"/>